<feature type="transmembrane region" description="Helical" evidence="1">
    <location>
        <begin position="110"/>
        <end position="129"/>
    </location>
</feature>
<dbReference type="InterPro" id="IPR011138">
    <property type="entry name" value="Cytochrome_b-558"/>
</dbReference>
<dbReference type="CDD" id="cd03498">
    <property type="entry name" value="SQR_TypeB_2_TM"/>
    <property type="match status" value="1"/>
</dbReference>
<sequence length="265" mass="30268">MSSFTKTFSTTMGKKLIMSLTGLFLALFLVVHLIGNLQLFKDDAGKAFNEYSYFMTHFLPIKIISYVLYLSIVLHALYALFITIRNNKARPVGYAQYNGSANSSWSSRNMGILGTILLIFIVIHMKSFWWEYHNGDLPYARYEMSLSNPADVTFTPLPFDGNPLVHSEYVDSQSGKEVVVAKDLYKIVVDAFGRLWYVILYVLSMIAMGFHLYHGFQSGFQTLGFDHNKYFPAIKFLGLWVFSIIIPALFAAMPIYIYLKQFGLI</sequence>
<feature type="transmembrane region" description="Helical" evidence="1">
    <location>
        <begin position="195"/>
        <end position="216"/>
    </location>
</feature>
<keyword evidence="3" id="KW-1185">Reference proteome</keyword>
<dbReference type="RefSeq" id="WP_255899576.1">
    <property type="nucleotide sequence ID" value="NZ_JAFMZO010000001.1"/>
</dbReference>
<dbReference type="NCBIfam" id="TIGR02046">
    <property type="entry name" value="sdhC_b558_fam"/>
    <property type="match status" value="1"/>
</dbReference>
<evidence type="ECO:0000313" key="3">
    <source>
        <dbReference type="Proteomes" id="UP001597387"/>
    </source>
</evidence>
<dbReference type="Proteomes" id="UP001597387">
    <property type="component" value="Unassembled WGS sequence"/>
</dbReference>
<feature type="transmembrane region" description="Helical" evidence="1">
    <location>
        <begin position="63"/>
        <end position="84"/>
    </location>
</feature>
<feature type="transmembrane region" description="Helical" evidence="1">
    <location>
        <begin position="237"/>
        <end position="259"/>
    </location>
</feature>
<gene>
    <name evidence="2" type="ORF">ACFSJU_02990</name>
</gene>
<keyword evidence="1" id="KW-0472">Membrane</keyword>
<dbReference type="InterPro" id="IPR034804">
    <property type="entry name" value="SQR/QFR_C/D"/>
</dbReference>
<name>A0ABW4ZHN1_9SPHI</name>
<dbReference type="EMBL" id="JBHUHZ010000001">
    <property type="protein sequence ID" value="MFD2161339.1"/>
    <property type="molecule type" value="Genomic_DNA"/>
</dbReference>
<proteinExistence type="predicted"/>
<dbReference type="SUPFAM" id="SSF81343">
    <property type="entry name" value="Fumarate reductase respiratory complex transmembrane subunits"/>
    <property type="match status" value="1"/>
</dbReference>
<evidence type="ECO:0000313" key="2">
    <source>
        <dbReference type="EMBL" id="MFD2161339.1"/>
    </source>
</evidence>
<accession>A0ABW4ZHN1</accession>
<comment type="caution">
    <text evidence="2">The sequence shown here is derived from an EMBL/GenBank/DDBJ whole genome shotgun (WGS) entry which is preliminary data.</text>
</comment>
<organism evidence="2 3">
    <name type="scientific">Paradesertivirga mongoliensis</name>
    <dbReference type="NCBI Taxonomy" id="2100740"/>
    <lineage>
        <taxon>Bacteria</taxon>
        <taxon>Pseudomonadati</taxon>
        <taxon>Bacteroidota</taxon>
        <taxon>Sphingobacteriia</taxon>
        <taxon>Sphingobacteriales</taxon>
        <taxon>Sphingobacteriaceae</taxon>
        <taxon>Paradesertivirga</taxon>
    </lineage>
</organism>
<reference evidence="3" key="1">
    <citation type="journal article" date="2019" name="Int. J. Syst. Evol. Microbiol.">
        <title>The Global Catalogue of Microorganisms (GCM) 10K type strain sequencing project: providing services to taxonomists for standard genome sequencing and annotation.</title>
        <authorList>
            <consortium name="The Broad Institute Genomics Platform"/>
            <consortium name="The Broad Institute Genome Sequencing Center for Infectious Disease"/>
            <person name="Wu L."/>
            <person name="Ma J."/>
        </authorList>
    </citation>
    <scope>NUCLEOTIDE SEQUENCE [LARGE SCALE GENOMIC DNA]</scope>
    <source>
        <strain evidence="3">KCTC 42217</strain>
    </source>
</reference>
<dbReference type="Gene3D" id="1.20.1300.10">
    <property type="entry name" value="Fumarate reductase/succinate dehydrogenase, transmembrane subunit"/>
    <property type="match status" value="1"/>
</dbReference>
<keyword evidence="1" id="KW-1133">Transmembrane helix</keyword>
<keyword evidence="1" id="KW-0812">Transmembrane</keyword>
<evidence type="ECO:0000256" key="1">
    <source>
        <dbReference type="SAM" id="Phobius"/>
    </source>
</evidence>
<protein>
    <submittedName>
        <fullName evidence="2">Succinate dehydrogenase cytochrome b subunit</fullName>
    </submittedName>
</protein>